<evidence type="ECO:0000259" key="1">
    <source>
        <dbReference type="Pfam" id="PF09019"/>
    </source>
</evidence>
<organism evidence="2 3">
    <name type="scientific">Staphylococcus aureus</name>
    <dbReference type="NCBI Taxonomy" id="1280"/>
    <lineage>
        <taxon>Bacteria</taxon>
        <taxon>Bacillati</taxon>
        <taxon>Bacillota</taxon>
        <taxon>Bacilli</taxon>
        <taxon>Bacillales</taxon>
        <taxon>Staphylococcaceae</taxon>
        <taxon>Staphylococcus</taxon>
    </lineage>
</organism>
<keyword evidence="2" id="KW-0378">Hydrolase</keyword>
<dbReference type="InterPro" id="IPR011335">
    <property type="entry name" value="Restrct_endonuc-II-like"/>
</dbReference>
<dbReference type="InterPro" id="IPR015109">
    <property type="entry name" value="Restrct_endonuc_II_EcoRII_C"/>
</dbReference>
<dbReference type="EMBL" id="LNJK01000005">
    <property type="protein sequence ID" value="OWT15436.1"/>
    <property type="molecule type" value="Genomic_DNA"/>
</dbReference>
<dbReference type="GO" id="GO:0009307">
    <property type="term" value="P:DNA restriction-modification system"/>
    <property type="evidence" value="ECO:0007669"/>
    <property type="project" value="InterPro"/>
</dbReference>
<keyword evidence="2" id="KW-0540">Nuclease</keyword>
<proteinExistence type="predicted"/>
<dbReference type="GO" id="GO:0009036">
    <property type="term" value="F:type II site-specific deoxyribonuclease activity"/>
    <property type="evidence" value="ECO:0007669"/>
    <property type="project" value="InterPro"/>
</dbReference>
<feature type="domain" description="Restriction endonuclease type II EcoRII C-terminal" evidence="1">
    <location>
        <begin position="89"/>
        <end position="254"/>
    </location>
</feature>
<comment type="caution">
    <text evidence="2">The sequence shown here is derived from an EMBL/GenBank/DDBJ whole genome shotgun (WGS) entry which is preliminary data.</text>
</comment>
<dbReference type="SUPFAM" id="SSF52980">
    <property type="entry name" value="Restriction endonuclease-like"/>
    <property type="match status" value="1"/>
</dbReference>
<dbReference type="Gene3D" id="3.40.91.80">
    <property type="match status" value="1"/>
</dbReference>
<keyword evidence="2" id="KW-0255">Endonuclease</keyword>
<dbReference type="AlphaFoldDB" id="A0AAP7YT97"/>
<dbReference type="Pfam" id="PF09019">
    <property type="entry name" value="EcoRII-C"/>
    <property type="match status" value="1"/>
</dbReference>
<sequence>MTNLNNQLKEFKNTIKVERSKLLPSPFDMVYKNFEKLGYHKQNEQFFYDNASIIIDELRNQSWIEFKKIEKEFSKKLYSHLLDQDSENYKNMTVKEGIEKFTSKHTDEIYALQLSNTQSRRSRAGKEFESIIELVLMGANIEFVTQGSIGSGVFESSELAKLVDCVVPGAAEYNLNKRNTSLISAKTSLRERWQEVGDEMSRTKAKEMYLVTLDESISEKTLKLIEKNNIIIVTTKSVIDKNYLNSSNVISFEDMLNELHIQLLQWNNYGYPATELNNKKELYQTLIEKYDGNMFVRNYYENMLSNINV</sequence>
<reference evidence="2 3" key="1">
    <citation type="journal article" date="2017" name="BMC Genomics">
        <title>Prophages and adaptation of Staphylococcus aureus ST398 to the human clinic.</title>
        <authorList>
            <consortium name="Regional Infection Control Group of the Centre Region"/>
            <person name="Diene S.M."/>
            <person name="Corvaglia A.R."/>
            <person name="Francois P."/>
            <person name="van der Mee-Marquet N."/>
        </authorList>
    </citation>
    <scope>NUCLEOTIDE SEQUENCE [LARGE SCALE GENOMIC DNA]</scope>
    <source>
        <strain evidence="2 3">SA13-246</strain>
    </source>
</reference>
<gene>
    <name evidence="2" type="ORF">AS572_08850</name>
</gene>
<dbReference type="CDD" id="cd22320">
    <property type="entry name" value="Ecl18kI-like"/>
    <property type="match status" value="1"/>
</dbReference>
<protein>
    <submittedName>
        <fullName evidence="2">Restriction endonuclease</fullName>
    </submittedName>
</protein>
<evidence type="ECO:0000313" key="2">
    <source>
        <dbReference type="EMBL" id="OWT15436.1"/>
    </source>
</evidence>
<name>A0AAP7YT97_STAAU</name>
<dbReference type="RefSeq" id="WP_001825622.1">
    <property type="nucleotide sequence ID" value="NZ_CAMRFO010000041.1"/>
</dbReference>
<accession>A0AAP7YT97</accession>
<dbReference type="InterPro" id="IPR038365">
    <property type="entry name" value="EcoRII_C_sf"/>
</dbReference>
<dbReference type="GO" id="GO:0003677">
    <property type="term" value="F:DNA binding"/>
    <property type="evidence" value="ECO:0007669"/>
    <property type="project" value="InterPro"/>
</dbReference>
<evidence type="ECO:0000313" key="3">
    <source>
        <dbReference type="Proteomes" id="UP000197894"/>
    </source>
</evidence>
<dbReference type="Proteomes" id="UP000197894">
    <property type="component" value="Unassembled WGS sequence"/>
</dbReference>